<comment type="function">
    <text evidence="12">Acts as a transcriptional regulator. Probably redox-responsive. The apo- but not holo-form probably binds DNA.</text>
</comment>
<dbReference type="GO" id="GO:0003677">
    <property type="term" value="F:DNA binding"/>
    <property type="evidence" value="ECO:0007669"/>
    <property type="project" value="UniProtKB-UniRule"/>
</dbReference>
<evidence type="ECO:0000256" key="10">
    <source>
        <dbReference type="ARBA" id="ARBA00023157"/>
    </source>
</evidence>
<name>A0A0U4B0V3_9ACTN</name>
<feature type="binding site" evidence="12">
    <location>
        <position position="56"/>
    </location>
    <ligand>
        <name>[4Fe-4S] cluster</name>
        <dbReference type="ChEBI" id="CHEBI:49883"/>
    </ligand>
</feature>
<evidence type="ECO:0000256" key="1">
    <source>
        <dbReference type="ARBA" id="ARBA00004496"/>
    </source>
</evidence>
<dbReference type="GO" id="GO:0045892">
    <property type="term" value="P:negative regulation of DNA-templated transcription"/>
    <property type="evidence" value="ECO:0007669"/>
    <property type="project" value="TreeGrafter"/>
</dbReference>
<keyword evidence="15" id="KW-1185">Reference proteome</keyword>
<reference evidence="14 15" key="1">
    <citation type="journal article" date="1991" name="Int. J. Syst. Bacteriol.">
        <title>Description of the erythromycin-producing bacterium Arthrobacter sp. strain NRRL B-3381 as Aeromicrobium erythreum gen. nov., sp. nov.</title>
        <authorList>
            <person name="Miller E.S."/>
            <person name="Woese C.R."/>
            <person name="Brenner S."/>
        </authorList>
    </citation>
    <scope>NUCLEOTIDE SEQUENCE [LARGE SCALE GENOMIC DNA]</scope>
    <source>
        <strain evidence="14 15">AR18</strain>
    </source>
</reference>
<organism evidence="14 15">
    <name type="scientific">Aeromicrobium erythreum</name>
    <dbReference type="NCBI Taxonomy" id="2041"/>
    <lineage>
        <taxon>Bacteria</taxon>
        <taxon>Bacillati</taxon>
        <taxon>Actinomycetota</taxon>
        <taxon>Actinomycetes</taxon>
        <taxon>Propionibacteriales</taxon>
        <taxon>Nocardioidaceae</taxon>
        <taxon>Aeromicrobium</taxon>
    </lineage>
</organism>
<dbReference type="PANTHER" id="PTHR38839">
    <property type="entry name" value="TRANSCRIPTIONAL REGULATOR WHID-RELATED"/>
    <property type="match status" value="1"/>
</dbReference>
<dbReference type="STRING" id="2041.AERYTH_16370"/>
<dbReference type="GO" id="GO:0035731">
    <property type="term" value="F:dinitrosyl-iron complex binding"/>
    <property type="evidence" value="ECO:0007669"/>
    <property type="project" value="UniProtKB-UniRule"/>
</dbReference>
<evidence type="ECO:0000256" key="4">
    <source>
        <dbReference type="ARBA" id="ARBA00022490"/>
    </source>
</evidence>
<keyword evidence="11 12" id="KW-0804">Transcription</keyword>
<evidence type="ECO:0000313" key="15">
    <source>
        <dbReference type="Proteomes" id="UP000067689"/>
    </source>
</evidence>
<evidence type="ECO:0000256" key="7">
    <source>
        <dbReference type="ARBA" id="ARBA00023014"/>
    </source>
</evidence>
<dbReference type="AlphaFoldDB" id="A0A0U4B0V3"/>
<proteinExistence type="inferred from homology"/>
<evidence type="ECO:0000256" key="3">
    <source>
        <dbReference type="ARBA" id="ARBA00022485"/>
    </source>
</evidence>
<dbReference type="EMBL" id="CP011502">
    <property type="protein sequence ID" value="ALX06160.1"/>
    <property type="molecule type" value="Genomic_DNA"/>
</dbReference>
<comment type="PTM">
    <text evidence="12">The Fe-S cluster can be nitrosylated by nitric oxide (NO).</text>
</comment>
<keyword evidence="5 12" id="KW-0479">Metal-binding</keyword>
<evidence type="ECO:0000256" key="12">
    <source>
        <dbReference type="HAMAP-Rule" id="MF_01479"/>
    </source>
</evidence>
<keyword evidence="7 12" id="KW-0411">Iron-sulfur</keyword>
<evidence type="ECO:0000256" key="8">
    <source>
        <dbReference type="ARBA" id="ARBA00023015"/>
    </source>
</evidence>
<keyword evidence="10 12" id="KW-1015">Disulfide bond</keyword>
<keyword evidence="8 12" id="KW-0805">Transcription regulation</keyword>
<feature type="binding site" evidence="12">
    <location>
        <position position="53"/>
    </location>
    <ligand>
        <name>[4Fe-4S] cluster</name>
        <dbReference type="ChEBI" id="CHEBI:49883"/>
    </ligand>
</feature>
<evidence type="ECO:0000256" key="5">
    <source>
        <dbReference type="ARBA" id="ARBA00022723"/>
    </source>
</evidence>
<dbReference type="KEGG" id="aer:AERYTH_16370"/>
<gene>
    <name evidence="12" type="primary">whiB</name>
    <name evidence="14" type="ORF">AERYTH_16370</name>
</gene>
<dbReference type="InterPro" id="IPR034768">
    <property type="entry name" value="4FE4S_WBL"/>
</dbReference>
<evidence type="ECO:0000256" key="9">
    <source>
        <dbReference type="ARBA" id="ARBA00023125"/>
    </source>
</evidence>
<evidence type="ECO:0000256" key="11">
    <source>
        <dbReference type="ARBA" id="ARBA00023163"/>
    </source>
</evidence>
<feature type="binding site" evidence="12">
    <location>
        <position position="62"/>
    </location>
    <ligand>
        <name>[4Fe-4S] cluster</name>
        <dbReference type="ChEBI" id="CHEBI:49883"/>
    </ligand>
</feature>
<dbReference type="InterPro" id="IPR003482">
    <property type="entry name" value="Whib"/>
</dbReference>
<feature type="domain" description="4Fe-4S Wbl-type" evidence="13">
    <location>
        <begin position="22"/>
        <end position="86"/>
    </location>
</feature>
<keyword evidence="9 12" id="KW-0238">DNA-binding</keyword>
<comment type="subcellular location">
    <subcellularLocation>
        <location evidence="1 12">Cytoplasm</location>
    </subcellularLocation>
</comment>
<dbReference type="GO" id="GO:0045454">
    <property type="term" value="P:cell redox homeostasis"/>
    <property type="evidence" value="ECO:0007669"/>
    <property type="project" value="TreeGrafter"/>
</dbReference>
<sequence length="98" mass="11261">MVNIRRLPMPLQETYDWQYDGLCREVDPESFFSPEAERGAPKARREQAAKALCLRCPVIEQCREHALSVQEPYGVWGGLSEAERRDILSRSPHPHRAA</sequence>
<comment type="similarity">
    <text evidence="2 12">Belongs to the WhiB family.</text>
</comment>
<dbReference type="Pfam" id="PF02467">
    <property type="entry name" value="Whib"/>
    <property type="match status" value="1"/>
</dbReference>
<keyword evidence="4 12" id="KW-0963">Cytoplasm</keyword>
<dbReference type="PANTHER" id="PTHR38839:SF5">
    <property type="entry name" value="TRANSCRIPTIONAL REGULATOR WHID"/>
    <property type="match status" value="1"/>
</dbReference>
<dbReference type="GO" id="GO:0051539">
    <property type="term" value="F:4 iron, 4 sulfur cluster binding"/>
    <property type="evidence" value="ECO:0007669"/>
    <property type="project" value="UniProtKB-UniRule"/>
</dbReference>
<dbReference type="GO" id="GO:0047134">
    <property type="term" value="F:protein-disulfide reductase [NAD(P)H] activity"/>
    <property type="evidence" value="ECO:0007669"/>
    <property type="project" value="TreeGrafter"/>
</dbReference>
<evidence type="ECO:0000256" key="2">
    <source>
        <dbReference type="ARBA" id="ARBA00006597"/>
    </source>
</evidence>
<dbReference type="Proteomes" id="UP000067689">
    <property type="component" value="Chromosome"/>
</dbReference>
<dbReference type="OrthoDB" id="4954884at2"/>
<dbReference type="HAMAP" id="MF_01479">
    <property type="entry name" value="WhiB"/>
    <property type="match status" value="1"/>
</dbReference>
<evidence type="ECO:0000313" key="14">
    <source>
        <dbReference type="EMBL" id="ALX06160.1"/>
    </source>
</evidence>
<evidence type="ECO:0000256" key="6">
    <source>
        <dbReference type="ARBA" id="ARBA00023004"/>
    </source>
</evidence>
<evidence type="ECO:0000259" key="13">
    <source>
        <dbReference type="PROSITE" id="PS51674"/>
    </source>
</evidence>
<keyword evidence="6 12" id="KW-0408">Iron</keyword>
<dbReference type="GO" id="GO:0005737">
    <property type="term" value="C:cytoplasm"/>
    <property type="evidence" value="ECO:0007669"/>
    <property type="project" value="UniProtKB-SubCell"/>
</dbReference>
<protein>
    <recommendedName>
        <fullName evidence="12">Transcriptional regulator WhiB</fullName>
    </recommendedName>
</protein>
<dbReference type="GO" id="GO:0046872">
    <property type="term" value="F:metal ion binding"/>
    <property type="evidence" value="ECO:0007669"/>
    <property type="project" value="UniProtKB-KW"/>
</dbReference>
<comment type="cofactor">
    <cofactor evidence="12">
        <name>[4Fe-4S] cluster</name>
        <dbReference type="ChEBI" id="CHEBI:49883"/>
    </cofactor>
    <text evidence="12">Binds 1 [4Fe-4S] cluster per subunit. Following nitrosylation of the [4Fe-4S] cluster binds 1 [4Fe-8(NO)] cluster per subunit.</text>
</comment>
<keyword evidence="3 12" id="KW-0004">4Fe-4S</keyword>
<dbReference type="RefSeq" id="WP_067860831.1">
    <property type="nucleotide sequence ID" value="NZ_CP011502.1"/>
</dbReference>
<dbReference type="PROSITE" id="PS51674">
    <property type="entry name" value="4FE4S_WBL"/>
    <property type="match status" value="1"/>
</dbReference>
<dbReference type="PATRIC" id="fig|2041.4.peg.3422"/>
<feature type="binding site" evidence="12">
    <location>
        <position position="23"/>
    </location>
    <ligand>
        <name>[4Fe-4S] cluster</name>
        <dbReference type="ChEBI" id="CHEBI:49883"/>
    </ligand>
</feature>
<accession>A0A0U4B0V3</accession>
<comment type="PTM">
    <text evidence="12">Upon Fe-S cluster removal intramolecular disulfide bonds are formed.</text>
</comment>